<evidence type="ECO:0000256" key="1">
    <source>
        <dbReference type="SAM" id="Coils"/>
    </source>
</evidence>
<dbReference type="RefSeq" id="WP_242283845.1">
    <property type="nucleotide sequence ID" value="NZ_JAKKSL010000001.1"/>
</dbReference>
<evidence type="ECO:0000313" key="4">
    <source>
        <dbReference type="Proteomes" id="UP001139646"/>
    </source>
</evidence>
<sequence length="240" mass="27590">MSKQWQEYSDNYLNLTPREQYLIILTGLVAIIFITFYFFIDANIVENRKSVQQIVQLRASNQTLQITNTEMQEALQRDPNEDTKNQIAQYEAKLAKVDEKLLTLTSDLISPVQMRYALLDLLKLEKNVSLLSFELLGAQPLLSNLSSGSSTSPQNRSSDTSAALSLENNQLPAGVNLYRHGFKIKLSGSYFDLQSYLSRLEQLSWKFFWQDFNFKLIEYPNSELEIQMYSLGTKKEFVGV</sequence>
<feature type="coiled-coil region" evidence="1">
    <location>
        <begin position="80"/>
        <end position="107"/>
    </location>
</feature>
<accession>A0ABS9WXW4</accession>
<comment type="caution">
    <text evidence="3">The sequence shown here is derived from an EMBL/GenBank/DDBJ whole genome shotgun (WGS) entry which is preliminary data.</text>
</comment>
<keyword evidence="2" id="KW-0812">Transmembrane</keyword>
<protein>
    <recommendedName>
        <fullName evidence="5">MSHA biogenesis protein MshJ</fullName>
    </recommendedName>
</protein>
<evidence type="ECO:0000256" key="2">
    <source>
        <dbReference type="SAM" id="Phobius"/>
    </source>
</evidence>
<evidence type="ECO:0008006" key="5">
    <source>
        <dbReference type="Google" id="ProtNLM"/>
    </source>
</evidence>
<dbReference type="EMBL" id="JAKKSL010000001">
    <property type="protein sequence ID" value="MCI2282832.1"/>
    <property type="molecule type" value="Genomic_DNA"/>
</dbReference>
<evidence type="ECO:0000313" key="3">
    <source>
        <dbReference type="EMBL" id="MCI2282832.1"/>
    </source>
</evidence>
<keyword evidence="2" id="KW-1133">Transmembrane helix</keyword>
<keyword evidence="1" id="KW-0175">Coiled coil</keyword>
<feature type="transmembrane region" description="Helical" evidence="2">
    <location>
        <begin position="20"/>
        <end position="40"/>
    </location>
</feature>
<gene>
    <name evidence="3" type="ORF">L3081_04705</name>
</gene>
<organism evidence="3 4">
    <name type="scientific">Colwellia maritima</name>
    <dbReference type="NCBI Taxonomy" id="2912588"/>
    <lineage>
        <taxon>Bacteria</taxon>
        <taxon>Pseudomonadati</taxon>
        <taxon>Pseudomonadota</taxon>
        <taxon>Gammaproteobacteria</taxon>
        <taxon>Alteromonadales</taxon>
        <taxon>Colwelliaceae</taxon>
        <taxon>Colwellia</taxon>
    </lineage>
</organism>
<keyword evidence="4" id="KW-1185">Reference proteome</keyword>
<name>A0ABS9WXW4_9GAMM</name>
<dbReference type="Proteomes" id="UP001139646">
    <property type="component" value="Unassembled WGS sequence"/>
</dbReference>
<proteinExistence type="predicted"/>
<reference evidence="3" key="1">
    <citation type="submission" date="2022-01" db="EMBL/GenBank/DDBJ databases">
        <title>Colwellia maritima, isolated from seawater.</title>
        <authorList>
            <person name="Kristyanto S."/>
            <person name="Jung J."/>
            <person name="Jeon C.O."/>
        </authorList>
    </citation>
    <scope>NUCLEOTIDE SEQUENCE</scope>
    <source>
        <strain evidence="3">MSW7</strain>
    </source>
</reference>
<keyword evidence="2" id="KW-0472">Membrane</keyword>